<protein>
    <submittedName>
        <fullName evidence="1">Uncharacterized protein</fullName>
    </submittedName>
</protein>
<comment type="caution">
    <text evidence="1">The sequence shown here is derived from an EMBL/GenBank/DDBJ whole genome shotgun (WGS) entry which is preliminary data.</text>
</comment>
<dbReference type="EMBL" id="CM042885">
    <property type="protein sequence ID" value="KAI4366899.1"/>
    <property type="molecule type" value="Genomic_DNA"/>
</dbReference>
<name>A0ACB9QK09_9MYRT</name>
<keyword evidence="2" id="KW-1185">Reference proteome</keyword>
<accession>A0ACB9QK09</accession>
<sequence length="91" mass="10092">MLAMDTTKKLSFTKFIANGDLVIVHERHDATKAVNVTDGSVLQNRFGVLKHSEWIKGIQQQGWICVLIVSDARAMDVGAEPSNPNPLHSRH</sequence>
<proteinExistence type="predicted"/>
<dbReference type="Proteomes" id="UP001057402">
    <property type="component" value="Chromosome 6"/>
</dbReference>
<gene>
    <name evidence="1" type="ORF">MLD38_022704</name>
</gene>
<evidence type="ECO:0000313" key="2">
    <source>
        <dbReference type="Proteomes" id="UP001057402"/>
    </source>
</evidence>
<organism evidence="1 2">
    <name type="scientific">Melastoma candidum</name>
    <dbReference type="NCBI Taxonomy" id="119954"/>
    <lineage>
        <taxon>Eukaryota</taxon>
        <taxon>Viridiplantae</taxon>
        <taxon>Streptophyta</taxon>
        <taxon>Embryophyta</taxon>
        <taxon>Tracheophyta</taxon>
        <taxon>Spermatophyta</taxon>
        <taxon>Magnoliopsida</taxon>
        <taxon>eudicotyledons</taxon>
        <taxon>Gunneridae</taxon>
        <taxon>Pentapetalae</taxon>
        <taxon>rosids</taxon>
        <taxon>malvids</taxon>
        <taxon>Myrtales</taxon>
        <taxon>Melastomataceae</taxon>
        <taxon>Melastomatoideae</taxon>
        <taxon>Melastomateae</taxon>
        <taxon>Melastoma</taxon>
    </lineage>
</organism>
<evidence type="ECO:0000313" key="1">
    <source>
        <dbReference type="EMBL" id="KAI4366899.1"/>
    </source>
</evidence>
<reference evidence="2" key="1">
    <citation type="journal article" date="2023" name="Front. Plant Sci.">
        <title>Chromosomal-level genome assembly of Melastoma candidum provides insights into trichome evolution.</title>
        <authorList>
            <person name="Zhong Y."/>
            <person name="Wu W."/>
            <person name="Sun C."/>
            <person name="Zou P."/>
            <person name="Liu Y."/>
            <person name="Dai S."/>
            <person name="Zhou R."/>
        </authorList>
    </citation>
    <scope>NUCLEOTIDE SEQUENCE [LARGE SCALE GENOMIC DNA]</scope>
</reference>